<reference evidence="2 4" key="3">
    <citation type="submission" date="2018-08" db="EMBL/GenBank/DDBJ databases">
        <title>A genome reference for cultivated species of the human gut microbiota.</title>
        <authorList>
            <person name="Zou Y."/>
            <person name="Xue W."/>
            <person name="Luo G."/>
        </authorList>
    </citation>
    <scope>NUCLEOTIDE SEQUENCE [LARGE SCALE GENOMIC DNA]</scope>
    <source>
        <strain evidence="2 4">AF14-27</strain>
    </source>
</reference>
<reference evidence="3" key="1">
    <citation type="submission" date="2017-04" db="EMBL/GenBank/DDBJ databases">
        <title>Function of individual gut microbiota members based on whole genome sequencing of pure cultures obtained from chicken caecum.</title>
        <authorList>
            <person name="Medvecky M."/>
            <person name="Cejkova D."/>
            <person name="Polansky O."/>
            <person name="Karasova D."/>
            <person name="Kubasova T."/>
            <person name="Cizek A."/>
            <person name="Rychlik I."/>
        </authorList>
    </citation>
    <scope>NUCLEOTIDE SEQUENCE [LARGE SCALE GENOMIC DNA]</scope>
    <source>
        <strain evidence="3">An43</strain>
    </source>
</reference>
<comment type="caution">
    <text evidence="1">The sequence shown here is derived from an EMBL/GenBank/DDBJ whole genome shotgun (WGS) entry which is preliminary data.</text>
</comment>
<reference evidence="1" key="2">
    <citation type="journal article" date="2018" name="BMC Genomics">
        <title>Whole genome sequencing and function prediction of 133 gut anaerobes isolated from chicken caecum in pure cultures.</title>
        <authorList>
            <person name="Medvecky M."/>
            <person name="Cejkova D."/>
            <person name="Polansky O."/>
            <person name="Karasova D."/>
            <person name="Kubasova T."/>
            <person name="Cizek A."/>
            <person name="Rychlik I."/>
        </authorList>
    </citation>
    <scope>NUCLEOTIDE SEQUENCE</scope>
    <source>
        <strain evidence="1">An43</strain>
    </source>
</reference>
<organism evidence="1 3">
    <name type="scientific">Bacteroides clarus</name>
    <dbReference type="NCBI Taxonomy" id="626929"/>
    <lineage>
        <taxon>Bacteria</taxon>
        <taxon>Pseudomonadati</taxon>
        <taxon>Bacteroidota</taxon>
        <taxon>Bacteroidia</taxon>
        <taxon>Bacteroidales</taxon>
        <taxon>Bacteroidaceae</taxon>
        <taxon>Bacteroides</taxon>
    </lineage>
</organism>
<dbReference type="PROSITE" id="PS51257">
    <property type="entry name" value="PROKAR_LIPOPROTEIN"/>
    <property type="match status" value="1"/>
</dbReference>
<proteinExistence type="predicted"/>
<dbReference type="RefSeq" id="WP_087426707.1">
    <property type="nucleotide sequence ID" value="NZ_CAMMFP010000029.1"/>
</dbReference>
<dbReference type="InterPro" id="IPR011990">
    <property type="entry name" value="TPR-like_helical_dom_sf"/>
</dbReference>
<dbReference type="Proteomes" id="UP000195386">
    <property type="component" value="Unassembled WGS sequence"/>
</dbReference>
<gene>
    <name evidence="1" type="ORF">B5F97_14725</name>
    <name evidence="2" type="ORF">DWW09_15165</name>
</gene>
<name>A0A1Y3YWX4_9BACE</name>
<evidence type="ECO:0008006" key="5">
    <source>
        <dbReference type="Google" id="ProtNLM"/>
    </source>
</evidence>
<evidence type="ECO:0000313" key="1">
    <source>
        <dbReference type="EMBL" id="OUN99849.1"/>
    </source>
</evidence>
<evidence type="ECO:0000313" key="3">
    <source>
        <dbReference type="Proteomes" id="UP000195386"/>
    </source>
</evidence>
<dbReference type="AlphaFoldDB" id="A0A1Y3YWX4"/>
<evidence type="ECO:0000313" key="4">
    <source>
        <dbReference type="Proteomes" id="UP000284366"/>
    </source>
</evidence>
<dbReference type="Gene3D" id="1.25.40.390">
    <property type="match status" value="1"/>
</dbReference>
<sequence>MKIKNYILLGALALSCASCELLQPNDIINPNVDEKTFLQTPNAMSTWVNGANRSFATIIGTYVELIEILSDNYFNNYSQSSKVFDFPTILYTDVDVTNLQRHIGTLRETAIQGLEVVAAADATTTDAQRFNLYYIKGFSYLLAGEYFLALPVENGGEVKSWQENLNLAIFTFTEALNYTNDAGKKAFINTVIARSYYRLGDKTNAVQYSNNALALSKDFVEQIEYDGDNGVESSIQGYIYGTNFQPLPRLDFLDPKYFQKNSATEARPICIAKAEEAYLILAEAALADNDLNGAKSILKELLALVKKRPVETDINDQLEGRYNGGYKEYPNSSEYKVAASAEDELRSGLVLDRQMPNLISIPYISGTSVTEAMIDNPTTVDNLLEILYLMRQEIFIAEGRRVADLGIRLPICETEAANTPSAANYTTAQIPPFIPLNQEMDAFEMNKDTKTVVIKYNMNRVIVQNKSSEYVAPFFN</sequence>
<dbReference type="EMBL" id="QRZG01000031">
    <property type="protein sequence ID" value="RGV50233.1"/>
    <property type="molecule type" value="Genomic_DNA"/>
</dbReference>
<dbReference type="Proteomes" id="UP000284366">
    <property type="component" value="Unassembled WGS sequence"/>
</dbReference>
<protein>
    <recommendedName>
        <fullName evidence="5">Tetratricopeptide repeat protein</fullName>
    </recommendedName>
</protein>
<accession>A0A1Y3YWX4</accession>
<evidence type="ECO:0000313" key="2">
    <source>
        <dbReference type="EMBL" id="RGV50233.1"/>
    </source>
</evidence>
<dbReference type="SUPFAM" id="SSF48452">
    <property type="entry name" value="TPR-like"/>
    <property type="match status" value="1"/>
</dbReference>
<dbReference type="EMBL" id="NFII01000017">
    <property type="protein sequence ID" value="OUN99849.1"/>
    <property type="molecule type" value="Genomic_DNA"/>
</dbReference>